<dbReference type="EMBL" id="JAARPY010000006">
    <property type="protein sequence ID" value="MBC1398709.1"/>
    <property type="molecule type" value="Genomic_DNA"/>
</dbReference>
<keyword evidence="2" id="KW-1133">Transmembrane helix</keyword>
<dbReference type="PANTHER" id="PTHR46401">
    <property type="entry name" value="GLYCOSYLTRANSFERASE WBBK-RELATED"/>
    <property type="match status" value="1"/>
</dbReference>
<reference evidence="5 6" key="1">
    <citation type="submission" date="2020-03" db="EMBL/GenBank/DDBJ databases">
        <title>Soil Listeria distribution.</title>
        <authorList>
            <person name="Liao J."/>
            <person name="Wiedmann M."/>
        </authorList>
    </citation>
    <scope>NUCLEOTIDE SEQUENCE [LARGE SCALE GENOMIC DNA]</scope>
    <source>
        <strain evidence="5 6">FSL L7-1645</strain>
    </source>
</reference>
<protein>
    <submittedName>
        <fullName evidence="5">Glycosyltransferase family 4 protein</fullName>
    </submittedName>
</protein>
<keyword evidence="1 5" id="KW-0808">Transferase</keyword>
<dbReference type="GO" id="GO:0016757">
    <property type="term" value="F:glycosyltransferase activity"/>
    <property type="evidence" value="ECO:0007669"/>
    <property type="project" value="InterPro"/>
</dbReference>
<dbReference type="AlphaFoldDB" id="A0A841YEL5"/>
<dbReference type="Gene3D" id="3.40.50.2000">
    <property type="entry name" value="Glycogen Phosphorylase B"/>
    <property type="match status" value="2"/>
</dbReference>
<dbReference type="CDD" id="cd03801">
    <property type="entry name" value="GT4_PimA-like"/>
    <property type="match status" value="1"/>
</dbReference>
<dbReference type="Proteomes" id="UP000571128">
    <property type="component" value="Unassembled WGS sequence"/>
</dbReference>
<dbReference type="InterPro" id="IPR028098">
    <property type="entry name" value="Glyco_trans_4-like_N"/>
</dbReference>
<evidence type="ECO:0000313" key="6">
    <source>
        <dbReference type="Proteomes" id="UP000571128"/>
    </source>
</evidence>
<dbReference type="SUPFAM" id="SSF53756">
    <property type="entry name" value="UDP-Glycosyltransferase/glycogen phosphorylase"/>
    <property type="match status" value="1"/>
</dbReference>
<dbReference type="Pfam" id="PF13439">
    <property type="entry name" value="Glyco_transf_4"/>
    <property type="match status" value="1"/>
</dbReference>
<proteinExistence type="predicted"/>
<evidence type="ECO:0000259" key="4">
    <source>
        <dbReference type="Pfam" id="PF13439"/>
    </source>
</evidence>
<keyword evidence="2" id="KW-0812">Transmembrane</keyword>
<evidence type="ECO:0000259" key="3">
    <source>
        <dbReference type="Pfam" id="PF00534"/>
    </source>
</evidence>
<dbReference type="GO" id="GO:0009103">
    <property type="term" value="P:lipopolysaccharide biosynthetic process"/>
    <property type="evidence" value="ECO:0007669"/>
    <property type="project" value="TreeGrafter"/>
</dbReference>
<dbReference type="PANTHER" id="PTHR46401:SF2">
    <property type="entry name" value="GLYCOSYLTRANSFERASE WBBK-RELATED"/>
    <property type="match status" value="1"/>
</dbReference>
<sequence>MKILVIANMFPSKKYPSYGIFVKNHIHILEKVAKTVDTIIMKKETNKVKKLAAYIIFYWHIFFTLLFKKHDLIYLHYASHSAIPILFAKFLKRDINLTVNLHGSDVFPETNLQEYLQKWVKRLLKKANHVVVPSDYFKKVVIERYKIKAESILISPSGGVNRNLFAPQKNSPNKGEMCIGYVGRIDIDKGWDDALIGFAEFKQKTNAALKFIMVGSGKENTRKNKLIQDLGLEASVECYDLLPQEELVALYNEMDVLIFPSRRKGESLGLVGIEAMACGTPVIGSEIAGIKGYLIDGKNGYFTEAGNPSSITKKLMQFQCISLEERSHLIQNALRTAIPYDEKMVQANMIELIPRLTKKLIL</sequence>
<dbReference type="RefSeq" id="WP_007545378.1">
    <property type="nucleotide sequence ID" value="NZ_JAARPY010000006.1"/>
</dbReference>
<feature type="transmembrane region" description="Helical" evidence="2">
    <location>
        <begin position="51"/>
        <end position="67"/>
    </location>
</feature>
<keyword evidence="2" id="KW-0472">Membrane</keyword>
<evidence type="ECO:0000256" key="2">
    <source>
        <dbReference type="SAM" id="Phobius"/>
    </source>
</evidence>
<feature type="domain" description="Glycosyltransferase subfamily 4-like N-terminal" evidence="4">
    <location>
        <begin position="53"/>
        <end position="155"/>
    </location>
</feature>
<comment type="caution">
    <text evidence="5">The sequence shown here is derived from an EMBL/GenBank/DDBJ whole genome shotgun (WGS) entry which is preliminary data.</text>
</comment>
<accession>A0A841YEL5</accession>
<evidence type="ECO:0000313" key="5">
    <source>
        <dbReference type="EMBL" id="MBC1398709.1"/>
    </source>
</evidence>
<name>A0A841YEL5_9LIST</name>
<dbReference type="InterPro" id="IPR001296">
    <property type="entry name" value="Glyco_trans_1"/>
</dbReference>
<gene>
    <name evidence="5" type="ORF">HB844_07505</name>
</gene>
<feature type="domain" description="Glycosyl transferase family 1" evidence="3">
    <location>
        <begin position="167"/>
        <end position="333"/>
    </location>
</feature>
<dbReference type="Pfam" id="PF00534">
    <property type="entry name" value="Glycos_transf_1"/>
    <property type="match status" value="1"/>
</dbReference>
<evidence type="ECO:0000256" key="1">
    <source>
        <dbReference type="ARBA" id="ARBA00022679"/>
    </source>
</evidence>
<organism evidence="5 6">
    <name type="scientific">Listeria fleischmannii</name>
    <dbReference type="NCBI Taxonomy" id="1069827"/>
    <lineage>
        <taxon>Bacteria</taxon>
        <taxon>Bacillati</taxon>
        <taxon>Bacillota</taxon>
        <taxon>Bacilli</taxon>
        <taxon>Bacillales</taxon>
        <taxon>Listeriaceae</taxon>
        <taxon>Listeria</taxon>
    </lineage>
</organism>